<dbReference type="GO" id="GO:0042742">
    <property type="term" value="P:defense response to bacterium"/>
    <property type="evidence" value="ECO:0007669"/>
    <property type="project" value="UniProtKB-KW"/>
</dbReference>
<dbReference type="InterPro" id="IPR023347">
    <property type="entry name" value="Lysozyme_dom_sf"/>
</dbReference>
<dbReference type="Pfam" id="PF00959">
    <property type="entry name" value="Phage_lysozyme"/>
    <property type="match status" value="1"/>
</dbReference>
<organism evidence="4">
    <name type="scientific">Amphimedon queenslandica</name>
    <name type="common">Sponge</name>
    <dbReference type="NCBI Taxonomy" id="400682"/>
    <lineage>
        <taxon>Eukaryota</taxon>
        <taxon>Metazoa</taxon>
        <taxon>Porifera</taxon>
        <taxon>Demospongiae</taxon>
        <taxon>Heteroscleromorpha</taxon>
        <taxon>Haplosclerida</taxon>
        <taxon>Niphatidae</taxon>
        <taxon>Amphimedon</taxon>
    </lineage>
</organism>
<keyword evidence="2" id="KW-0081">Bacteriolytic enzyme</keyword>
<gene>
    <name evidence="4" type="primary">105314864</name>
</gene>
<dbReference type="Gene3D" id="1.10.530.40">
    <property type="match status" value="1"/>
</dbReference>
<proteinExistence type="predicted"/>
<dbReference type="EnsemblMetazoa" id="XM_011409273.1">
    <property type="protein sequence ID" value="XP_011407575.1"/>
    <property type="gene ID" value="LOC105314864"/>
</dbReference>
<dbReference type="GO" id="GO:0031640">
    <property type="term" value="P:killing of cells of another organism"/>
    <property type="evidence" value="ECO:0007669"/>
    <property type="project" value="UniProtKB-KW"/>
</dbReference>
<evidence type="ECO:0000256" key="1">
    <source>
        <dbReference type="ARBA" id="ARBA00022529"/>
    </source>
</evidence>
<dbReference type="GO" id="GO:0003796">
    <property type="term" value="F:lysozyme activity"/>
    <property type="evidence" value="ECO:0007669"/>
    <property type="project" value="InterPro"/>
</dbReference>
<dbReference type="InterPro" id="IPR052619">
    <property type="entry name" value="Phage_lysozyme-like"/>
</dbReference>
<keyword evidence="5" id="KW-1185">Reference proteome</keyword>
<sequence length="176" mass="19249">MFKKLVLIFALVAVSYAGTCNSYEREQLNEGYKPCVYTDTKGNPTVGVGFNLNKPGARQALEGVEANYDAVRNGSECLNDGQIRTLFNDDMAEAVSCVESWLGSSYYALGSDPISAIADMAFNMGCAKLRGFVKFRAALTESPPDYEAAAKEMQNSVWCQQVGNRCQLRDIPCMHG</sequence>
<dbReference type="PANTHER" id="PTHR37406">
    <property type="entry name" value="T4-TYPE LYSOZYME 1-RELATED"/>
    <property type="match status" value="1"/>
</dbReference>
<dbReference type="eggNOG" id="ENOG502S9YY">
    <property type="taxonomic scope" value="Eukaryota"/>
</dbReference>
<dbReference type="KEGG" id="aqu:105314864"/>
<dbReference type="PANTHER" id="PTHR37406:SF1">
    <property type="entry name" value="T4-TYPE LYSOZYME 1-RELATED"/>
    <property type="match status" value="1"/>
</dbReference>
<dbReference type="GO" id="GO:0016998">
    <property type="term" value="P:cell wall macromolecule catabolic process"/>
    <property type="evidence" value="ECO:0007669"/>
    <property type="project" value="InterPro"/>
</dbReference>
<dbReference type="InterPro" id="IPR001165">
    <property type="entry name" value="T4-type_lysozyme"/>
</dbReference>
<dbReference type="InterPro" id="IPR002196">
    <property type="entry name" value="Glyco_hydro_24"/>
</dbReference>
<feature type="chain" id="PRO_5010864800" description="Lysozyme" evidence="3">
    <location>
        <begin position="18"/>
        <end position="176"/>
    </location>
</feature>
<dbReference type="PRINTS" id="PR00684">
    <property type="entry name" value="T4LYSOZYME"/>
</dbReference>
<dbReference type="GO" id="GO:0009253">
    <property type="term" value="P:peptidoglycan catabolic process"/>
    <property type="evidence" value="ECO:0007669"/>
    <property type="project" value="InterPro"/>
</dbReference>
<reference evidence="5" key="1">
    <citation type="journal article" date="2010" name="Nature">
        <title>The Amphimedon queenslandica genome and the evolution of animal complexity.</title>
        <authorList>
            <person name="Srivastava M."/>
            <person name="Simakov O."/>
            <person name="Chapman J."/>
            <person name="Fahey B."/>
            <person name="Gauthier M.E."/>
            <person name="Mitros T."/>
            <person name="Richards G.S."/>
            <person name="Conaco C."/>
            <person name="Dacre M."/>
            <person name="Hellsten U."/>
            <person name="Larroux C."/>
            <person name="Putnam N.H."/>
            <person name="Stanke M."/>
            <person name="Adamska M."/>
            <person name="Darling A."/>
            <person name="Degnan S.M."/>
            <person name="Oakley T.H."/>
            <person name="Plachetzki D.C."/>
            <person name="Zhai Y."/>
            <person name="Adamski M."/>
            <person name="Calcino A."/>
            <person name="Cummins S.F."/>
            <person name="Goodstein D.M."/>
            <person name="Harris C."/>
            <person name="Jackson D.J."/>
            <person name="Leys S.P."/>
            <person name="Shu S."/>
            <person name="Woodcroft B.J."/>
            <person name="Vervoort M."/>
            <person name="Kosik K.S."/>
            <person name="Manning G."/>
            <person name="Degnan B.M."/>
            <person name="Rokhsar D.S."/>
        </authorList>
    </citation>
    <scope>NUCLEOTIDE SEQUENCE [LARGE SCALE GENOMIC DNA]</scope>
</reference>
<keyword evidence="3" id="KW-0732">Signal</keyword>
<evidence type="ECO:0000256" key="3">
    <source>
        <dbReference type="SAM" id="SignalP"/>
    </source>
</evidence>
<reference evidence="4" key="2">
    <citation type="submission" date="2017-05" db="UniProtKB">
        <authorList>
            <consortium name="EnsemblMetazoa"/>
        </authorList>
    </citation>
    <scope>IDENTIFICATION</scope>
</reference>
<protein>
    <recommendedName>
        <fullName evidence="6">Lysozyme</fullName>
    </recommendedName>
</protein>
<dbReference type="InParanoid" id="A0A1X7TGZ4"/>
<evidence type="ECO:0000313" key="4">
    <source>
        <dbReference type="EnsemblMetazoa" id="Aqu2.1.14000_001"/>
    </source>
</evidence>
<name>A0A1X7TGZ4_AMPQE</name>
<dbReference type="AlphaFoldDB" id="A0A1X7TGZ4"/>
<dbReference type="InterPro" id="IPR023346">
    <property type="entry name" value="Lysozyme-like_dom_sf"/>
</dbReference>
<dbReference type="EnsemblMetazoa" id="Aqu2.1.14000_001">
    <property type="protein sequence ID" value="Aqu2.1.14000_001"/>
    <property type="gene ID" value="Aqu2.1.14000"/>
</dbReference>
<dbReference type="OrthoDB" id="5945565at2759"/>
<evidence type="ECO:0000256" key="2">
    <source>
        <dbReference type="ARBA" id="ARBA00022638"/>
    </source>
</evidence>
<evidence type="ECO:0000313" key="5">
    <source>
        <dbReference type="Proteomes" id="UP000007879"/>
    </source>
</evidence>
<dbReference type="SUPFAM" id="SSF53955">
    <property type="entry name" value="Lysozyme-like"/>
    <property type="match status" value="1"/>
</dbReference>
<dbReference type="Proteomes" id="UP000007879">
    <property type="component" value="Unassembled WGS sequence"/>
</dbReference>
<accession>A0A1X7TGZ4</accession>
<keyword evidence="1" id="KW-0929">Antimicrobial</keyword>
<evidence type="ECO:0008006" key="6">
    <source>
        <dbReference type="Google" id="ProtNLM"/>
    </source>
</evidence>
<feature type="signal peptide" evidence="3">
    <location>
        <begin position="1"/>
        <end position="17"/>
    </location>
</feature>